<dbReference type="PANTHER" id="PTHR23389">
    <property type="entry name" value="CHROMOSOME TRANSMISSION FIDELITY FACTOR 18"/>
    <property type="match status" value="1"/>
</dbReference>
<dbReference type="Gene3D" id="1.10.150.20">
    <property type="entry name" value="5' to 3' exonuclease, C-terminal subdomain"/>
    <property type="match status" value="2"/>
</dbReference>
<dbReference type="FunFam" id="1.10.150.20:FF:000006">
    <property type="entry name" value="DNA ligase"/>
    <property type="match status" value="1"/>
</dbReference>
<evidence type="ECO:0000256" key="6">
    <source>
        <dbReference type="ARBA" id="ARBA00022723"/>
    </source>
</evidence>
<evidence type="ECO:0000256" key="12">
    <source>
        <dbReference type="ARBA" id="ARBA00034005"/>
    </source>
</evidence>
<dbReference type="Gene3D" id="3.30.470.30">
    <property type="entry name" value="DNA ligase/mRNA capping enzyme"/>
    <property type="match status" value="1"/>
</dbReference>
<dbReference type="InterPro" id="IPR013839">
    <property type="entry name" value="DNAligase_adenylation"/>
</dbReference>
<dbReference type="Gene3D" id="3.40.50.10190">
    <property type="entry name" value="BRCT domain"/>
    <property type="match status" value="1"/>
</dbReference>
<dbReference type="PIRSF" id="PIRSF001604">
    <property type="entry name" value="LigA"/>
    <property type="match status" value="1"/>
</dbReference>
<evidence type="ECO:0000256" key="4">
    <source>
        <dbReference type="ARBA" id="ARBA00022598"/>
    </source>
</evidence>
<feature type="compositionally biased region" description="Polar residues" evidence="13">
    <location>
        <begin position="119"/>
        <end position="132"/>
    </location>
</feature>
<evidence type="ECO:0000256" key="8">
    <source>
        <dbReference type="ARBA" id="ARBA00022833"/>
    </source>
</evidence>
<dbReference type="Gene3D" id="6.20.10.30">
    <property type="match status" value="1"/>
</dbReference>
<dbReference type="InterPro" id="IPR001679">
    <property type="entry name" value="DNA_ligase"/>
</dbReference>
<organism evidence="14">
    <name type="scientific">Cyprideis torosa</name>
    <dbReference type="NCBI Taxonomy" id="163714"/>
    <lineage>
        <taxon>Eukaryota</taxon>
        <taxon>Metazoa</taxon>
        <taxon>Ecdysozoa</taxon>
        <taxon>Arthropoda</taxon>
        <taxon>Crustacea</taxon>
        <taxon>Oligostraca</taxon>
        <taxon>Ostracoda</taxon>
        <taxon>Podocopa</taxon>
        <taxon>Podocopida</taxon>
        <taxon>Cytherocopina</taxon>
        <taxon>Cytheroidea</taxon>
        <taxon>Cytherideidae</taxon>
        <taxon>Cyprideis</taxon>
    </lineage>
</organism>
<dbReference type="FunFam" id="1.10.150.20:FF:000007">
    <property type="entry name" value="DNA ligase"/>
    <property type="match status" value="1"/>
</dbReference>
<sequence>MYSLDNVYSLEELEAWQTRIEKSLGESVEYVCELKYDGASISLSYQGGKFVRATTRGDGYQGDVVTENVRTIPTVPLKVDANKIPSDFHIRGEVIITKDAFEQMNAQRLKEGQEPYANPRNTASGSLKLQDSSETASRPLTCFLYSMVGSDLPFDSQEHMLAFASQLGFKVPNTYRKCRDLKEVLLFINEWEEARKALPYETDGVVVKVNNLTQQEELGYTAKSPRWAVAYKFQGERVQTTLESVSYQVGRTGAITPVANLSPVSLGGTTVKRASLHNQDIIEKFDLHLGDQVFVEKGGEIIPKVVGVNFPLRPAKAEKVVFLSHCPECHTALERKEGEAQHFCPNTTACPPQIKGRIEHFVSRKAMDIDSVGAETIAQLYEAGLLNSYADFYDLKLEDILPLDRMAQKSVENIINGIEASKEQPYEKVLYALGIRHVGETVAKKLCKAFPSIDVLMSATKEEIEAVEDVGVKIAESLVEFFADTESLNLIGRLKEKGVHFEVAAGERQVLSNNLEGATFLFTGKLQLFTREAAQEMVEKHGGKNLSSVSKNLNYLVAGENAGSKLKKAEALGSVKVLSEEAFLEMIHA</sequence>
<dbReference type="GO" id="GO:0006281">
    <property type="term" value="P:DNA repair"/>
    <property type="evidence" value="ECO:0007669"/>
    <property type="project" value="UniProtKB-KW"/>
</dbReference>
<dbReference type="InterPro" id="IPR010994">
    <property type="entry name" value="RuvA_2-like"/>
</dbReference>
<dbReference type="InterPro" id="IPR012340">
    <property type="entry name" value="NA-bd_OB-fold"/>
</dbReference>
<keyword evidence="5" id="KW-0235">DNA replication</keyword>
<dbReference type="SMART" id="SM00278">
    <property type="entry name" value="HhH1"/>
    <property type="match status" value="4"/>
</dbReference>
<dbReference type="CDD" id="cd00114">
    <property type="entry name" value="LIGANc"/>
    <property type="match status" value="1"/>
</dbReference>
<dbReference type="NCBIfam" id="TIGR00575">
    <property type="entry name" value="dnlj"/>
    <property type="match status" value="1"/>
</dbReference>
<dbReference type="FunFam" id="2.40.50.140:FF:000012">
    <property type="entry name" value="DNA ligase"/>
    <property type="match status" value="1"/>
</dbReference>
<keyword evidence="7" id="KW-0227">DNA damage</keyword>
<proteinExistence type="inferred from homology"/>
<dbReference type="InterPro" id="IPR001357">
    <property type="entry name" value="BRCT_dom"/>
</dbReference>
<keyword evidence="10" id="KW-0520">NAD</keyword>
<dbReference type="PROSITE" id="PS01056">
    <property type="entry name" value="DNA_LIGASE_N2"/>
    <property type="match status" value="1"/>
</dbReference>
<evidence type="ECO:0000256" key="11">
    <source>
        <dbReference type="ARBA" id="ARBA00023204"/>
    </source>
</evidence>
<gene>
    <name evidence="14" type="ORF">CTOB1V02_LOCUS13236</name>
</gene>
<dbReference type="InterPro" id="IPR004149">
    <property type="entry name" value="Znf_DNAligase_C4"/>
</dbReference>
<dbReference type="SUPFAM" id="SSF56091">
    <property type="entry name" value="DNA ligase/mRNA capping enzyme, catalytic domain"/>
    <property type="match status" value="1"/>
</dbReference>
<dbReference type="GO" id="GO:0003677">
    <property type="term" value="F:DNA binding"/>
    <property type="evidence" value="ECO:0007669"/>
    <property type="project" value="InterPro"/>
</dbReference>
<comment type="function">
    <text evidence="2">DNA ligase that catalyzes the formation of phosphodiester linkages between 5'-phosphoryl and 3'-hydroxyl groups in double-stranded DNA using NAD as a coenzyme and as the energy source for the reaction. It is essential for DNA replication and repair of damaged DNA.</text>
</comment>
<dbReference type="SMART" id="SM00532">
    <property type="entry name" value="LIGANc"/>
    <property type="match status" value="1"/>
</dbReference>
<keyword evidence="4" id="KW-0436">Ligase</keyword>
<dbReference type="InterPro" id="IPR033136">
    <property type="entry name" value="DNA_ligase_CS"/>
</dbReference>
<dbReference type="CDD" id="cd17748">
    <property type="entry name" value="BRCT_DNA_ligase_like"/>
    <property type="match status" value="1"/>
</dbReference>
<dbReference type="GO" id="GO:0003911">
    <property type="term" value="F:DNA ligase (NAD+) activity"/>
    <property type="evidence" value="ECO:0007669"/>
    <property type="project" value="UniProtKB-EC"/>
</dbReference>
<keyword evidence="11" id="KW-0234">DNA repair</keyword>
<feature type="region of interest" description="Disordered" evidence="13">
    <location>
        <begin position="110"/>
        <end position="132"/>
    </location>
</feature>
<dbReference type="Pfam" id="PF01653">
    <property type="entry name" value="DNA_ligase_aden"/>
    <property type="match status" value="1"/>
</dbReference>
<dbReference type="InterPro" id="IPR013840">
    <property type="entry name" value="DNAligase_N"/>
</dbReference>
<evidence type="ECO:0000256" key="3">
    <source>
        <dbReference type="ARBA" id="ARBA00012722"/>
    </source>
</evidence>
<protein>
    <recommendedName>
        <fullName evidence="3">DNA ligase (NAD(+))</fullName>
        <ecNumber evidence="3">6.5.1.2</ecNumber>
    </recommendedName>
</protein>
<dbReference type="InterPro" id="IPR036420">
    <property type="entry name" value="BRCT_dom_sf"/>
</dbReference>
<name>A0A7R8WUD6_9CRUS</name>
<evidence type="ECO:0000256" key="10">
    <source>
        <dbReference type="ARBA" id="ARBA00023027"/>
    </source>
</evidence>
<evidence type="ECO:0000256" key="9">
    <source>
        <dbReference type="ARBA" id="ARBA00022842"/>
    </source>
</evidence>
<evidence type="ECO:0000313" key="14">
    <source>
        <dbReference type="EMBL" id="CAD7235421.1"/>
    </source>
</evidence>
<evidence type="ECO:0000256" key="7">
    <source>
        <dbReference type="ARBA" id="ARBA00022763"/>
    </source>
</evidence>
<dbReference type="InterPro" id="IPR041663">
    <property type="entry name" value="DisA/LigA_HHH"/>
</dbReference>
<dbReference type="EC" id="6.5.1.2" evidence="3"/>
<comment type="cofactor">
    <cofactor evidence="1">
        <name>Mg(2+)</name>
        <dbReference type="ChEBI" id="CHEBI:18420"/>
    </cofactor>
</comment>
<dbReference type="Gene3D" id="2.40.50.140">
    <property type="entry name" value="Nucleic acid-binding proteins"/>
    <property type="match status" value="1"/>
</dbReference>
<evidence type="ECO:0000256" key="13">
    <source>
        <dbReference type="SAM" id="MobiDB-lite"/>
    </source>
</evidence>
<evidence type="ECO:0000256" key="5">
    <source>
        <dbReference type="ARBA" id="ARBA00022705"/>
    </source>
</evidence>
<dbReference type="Pfam" id="PF03119">
    <property type="entry name" value="DNA_ligase_ZBD"/>
    <property type="match status" value="1"/>
</dbReference>
<dbReference type="InterPro" id="IPR004150">
    <property type="entry name" value="NAD_DNA_ligase_OB"/>
</dbReference>
<dbReference type="AlphaFoldDB" id="A0A7R8WUD6"/>
<dbReference type="HAMAP" id="MF_01588">
    <property type="entry name" value="DNA_ligase_A"/>
    <property type="match status" value="1"/>
</dbReference>
<accession>A0A7R8WUD6</accession>
<dbReference type="Pfam" id="PF03120">
    <property type="entry name" value="OB_DNA_ligase"/>
    <property type="match status" value="1"/>
</dbReference>
<dbReference type="OrthoDB" id="446168at2759"/>
<dbReference type="NCBIfam" id="NF005932">
    <property type="entry name" value="PRK07956.1"/>
    <property type="match status" value="1"/>
</dbReference>
<dbReference type="PROSITE" id="PS50172">
    <property type="entry name" value="BRCT"/>
    <property type="match status" value="1"/>
</dbReference>
<evidence type="ECO:0000256" key="2">
    <source>
        <dbReference type="ARBA" id="ARBA00004067"/>
    </source>
</evidence>
<keyword evidence="9" id="KW-0460">Magnesium</keyword>
<keyword evidence="8" id="KW-0862">Zinc</keyword>
<comment type="catalytic activity">
    <reaction evidence="12">
        <text>NAD(+) + (deoxyribonucleotide)n-3'-hydroxyl + 5'-phospho-(deoxyribonucleotide)m = (deoxyribonucleotide)n+m + AMP + beta-nicotinamide D-nucleotide.</text>
        <dbReference type="EC" id="6.5.1.2"/>
    </reaction>
</comment>
<dbReference type="GO" id="GO:0046872">
    <property type="term" value="F:metal ion binding"/>
    <property type="evidence" value="ECO:0007669"/>
    <property type="project" value="UniProtKB-KW"/>
</dbReference>
<dbReference type="GO" id="GO:0005829">
    <property type="term" value="C:cytosol"/>
    <property type="evidence" value="ECO:0007669"/>
    <property type="project" value="TreeGrafter"/>
</dbReference>
<dbReference type="GO" id="GO:0006260">
    <property type="term" value="P:DNA replication"/>
    <property type="evidence" value="ECO:0007669"/>
    <property type="project" value="UniProtKB-KW"/>
</dbReference>
<dbReference type="SUPFAM" id="SSF52113">
    <property type="entry name" value="BRCT domain"/>
    <property type="match status" value="1"/>
</dbReference>
<dbReference type="Pfam" id="PF12826">
    <property type="entry name" value="HHH_2"/>
    <property type="match status" value="1"/>
</dbReference>
<dbReference type="EMBL" id="OB672653">
    <property type="protein sequence ID" value="CAD7235421.1"/>
    <property type="molecule type" value="Genomic_DNA"/>
</dbReference>
<dbReference type="Pfam" id="PF00533">
    <property type="entry name" value="BRCT"/>
    <property type="match status" value="1"/>
</dbReference>
<keyword evidence="6" id="KW-0479">Metal-binding</keyword>
<dbReference type="SUPFAM" id="SSF50249">
    <property type="entry name" value="Nucleic acid-binding proteins"/>
    <property type="match status" value="1"/>
</dbReference>
<evidence type="ECO:0000256" key="1">
    <source>
        <dbReference type="ARBA" id="ARBA00001946"/>
    </source>
</evidence>
<dbReference type="InterPro" id="IPR003583">
    <property type="entry name" value="Hlx-hairpin-Hlx_DNA-bd_motif"/>
</dbReference>
<dbReference type="PANTHER" id="PTHR23389:SF9">
    <property type="entry name" value="DNA LIGASE"/>
    <property type="match status" value="1"/>
</dbReference>
<dbReference type="SUPFAM" id="SSF47781">
    <property type="entry name" value="RuvA domain 2-like"/>
    <property type="match status" value="1"/>
</dbReference>
<dbReference type="SMART" id="SM00292">
    <property type="entry name" value="BRCT"/>
    <property type="match status" value="1"/>
</dbReference>
<reference evidence="14" key="1">
    <citation type="submission" date="2020-11" db="EMBL/GenBank/DDBJ databases">
        <authorList>
            <person name="Tran Van P."/>
        </authorList>
    </citation>
    <scope>NUCLEOTIDE SEQUENCE</scope>
</reference>